<organism evidence="1 2">
    <name type="scientific">Kitasatospora setae (strain ATCC 33774 / DSM 43861 / JCM 3304 / KCC A-0304 / NBRC 14216 / KM-6054)</name>
    <name type="common">Streptomyces setae</name>
    <dbReference type="NCBI Taxonomy" id="452652"/>
    <lineage>
        <taxon>Bacteria</taxon>
        <taxon>Bacillati</taxon>
        <taxon>Actinomycetota</taxon>
        <taxon>Actinomycetes</taxon>
        <taxon>Kitasatosporales</taxon>
        <taxon>Streptomycetaceae</taxon>
        <taxon>Kitasatospora</taxon>
    </lineage>
</organism>
<gene>
    <name evidence="1" type="ordered locus">KSE_41280</name>
</gene>
<dbReference type="InterPro" id="IPR008949">
    <property type="entry name" value="Isoprenoid_synthase_dom_sf"/>
</dbReference>
<sequence length="106" mass="10878">MRAGSVPSSAGRSVGVGRDGAEAAGLEVLEAVLSGQTATADDIPAIRDAFVSSGALRATGRRAEALADRARTVIPTLPLGGPATEYLMDLLAARVTDNLARWTTEE</sequence>
<dbReference type="PATRIC" id="fig|452652.3.peg.4120"/>
<evidence type="ECO:0000313" key="2">
    <source>
        <dbReference type="Proteomes" id="UP000007076"/>
    </source>
</evidence>
<keyword evidence="2" id="KW-1185">Reference proteome</keyword>
<evidence type="ECO:0000313" key="1">
    <source>
        <dbReference type="EMBL" id="BAJ29915.1"/>
    </source>
</evidence>
<dbReference type="AlphaFoldDB" id="E4NEX9"/>
<accession>E4NEX9</accession>
<protein>
    <submittedName>
        <fullName evidence="1">Uncharacterized protein</fullName>
    </submittedName>
</protein>
<name>E4NEX9_KITSK</name>
<reference evidence="1 2" key="1">
    <citation type="journal article" date="2010" name="DNA Res.">
        <title>Genome sequence of Kitasatospora setae NBRC 14216T: an evolutionary snapshot of the family Streptomycetaceae.</title>
        <authorList>
            <person name="Ichikawa N."/>
            <person name="Oguchi A."/>
            <person name="Ikeda H."/>
            <person name="Ishikawa J."/>
            <person name="Kitani S."/>
            <person name="Watanabe Y."/>
            <person name="Nakamura S."/>
            <person name="Katano Y."/>
            <person name="Kishi E."/>
            <person name="Sasagawa M."/>
            <person name="Ankai A."/>
            <person name="Fukui S."/>
            <person name="Hashimoto Y."/>
            <person name="Kamata S."/>
            <person name="Otoguro M."/>
            <person name="Tanikawa S."/>
            <person name="Nihira T."/>
            <person name="Horinouchi S."/>
            <person name="Ohnishi Y."/>
            <person name="Hayakawa M."/>
            <person name="Kuzuyama T."/>
            <person name="Arisawa A."/>
            <person name="Nomoto F."/>
            <person name="Miura H."/>
            <person name="Takahashi Y."/>
            <person name="Fujita N."/>
        </authorList>
    </citation>
    <scope>NUCLEOTIDE SEQUENCE [LARGE SCALE GENOMIC DNA]</scope>
    <source>
        <strain evidence="2">ATCC 33774 / DSM 43861 / JCM 3304 / KCC A-0304 / NBRC 14216 / KM-6054</strain>
    </source>
</reference>
<dbReference type="STRING" id="452652.KSE_41280"/>
<dbReference type="KEGG" id="ksk:KSE_41280"/>
<dbReference type="Gene3D" id="1.10.600.10">
    <property type="entry name" value="Farnesyl Diphosphate Synthase"/>
    <property type="match status" value="1"/>
</dbReference>
<dbReference type="Proteomes" id="UP000007076">
    <property type="component" value="Chromosome"/>
</dbReference>
<proteinExistence type="predicted"/>
<dbReference type="EMBL" id="AP010968">
    <property type="protein sequence ID" value="BAJ29915.1"/>
    <property type="molecule type" value="Genomic_DNA"/>
</dbReference>
<dbReference type="HOGENOM" id="CLU_2219601_0_0_11"/>